<reference evidence="6 7" key="1">
    <citation type="submission" date="2016-03" db="EMBL/GenBank/DDBJ databases">
        <title>Comparison of Bacillus endophyticus and B. anthracis characteristics using whole genome sequence analysis and microbiological techniques.</title>
        <authorList>
            <person name="Lekota K.E."/>
            <person name="Mafofo J."/>
            <person name="Rees J."/>
            <person name="Muchadeyi F.C."/>
            <person name="Madoroba E."/>
            <person name="Van Heerden H."/>
        </authorList>
    </citation>
    <scope>NUCLEOTIDE SEQUENCE [LARGE SCALE GENOMIC DNA]</scope>
    <source>
        <strain evidence="6 7">3631_10C</strain>
        <plasmid evidence="6">pBEH1</plasmid>
    </source>
</reference>
<keyword evidence="1" id="KW-0805">Transcription regulation</keyword>
<dbReference type="InterPro" id="IPR009057">
    <property type="entry name" value="Homeodomain-like_sf"/>
</dbReference>
<dbReference type="GO" id="GO:0003677">
    <property type="term" value="F:DNA binding"/>
    <property type="evidence" value="ECO:0007669"/>
    <property type="project" value="UniProtKB-UniRule"/>
</dbReference>
<dbReference type="AlphaFoldDB" id="A0AAX1QAC2"/>
<evidence type="ECO:0000256" key="1">
    <source>
        <dbReference type="ARBA" id="ARBA00023015"/>
    </source>
</evidence>
<dbReference type="SUPFAM" id="SSF46689">
    <property type="entry name" value="Homeodomain-like"/>
    <property type="match status" value="1"/>
</dbReference>
<evidence type="ECO:0000256" key="4">
    <source>
        <dbReference type="PROSITE-ProRule" id="PRU00335"/>
    </source>
</evidence>
<dbReference type="Pfam" id="PF16925">
    <property type="entry name" value="TetR_C_13"/>
    <property type="match status" value="1"/>
</dbReference>
<gene>
    <name evidence="6" type="ORF">A3864_12200</name>
</gene>
<organism evidence="6 7">
    <name type="scientific">Priestia endophytica</name>
    <dbReference type="NCBI Taxonomy" id="135735"/>
    <lineage>
        <taxon>Bacteria</taxon>
        <taxon>Bacillati</taxon>
        <taxon>Bacillota</taxon>
        <taxon>Bacilli</taxon>
        <taxon>Bacillales</taxon>
        <taxon>Bacillaceae</taxon>
        <taxon>Priestia</taxon>
    </lineage>
</organism>
<dbReference type="InterPro" id="IPR011075">
    <property type="entry name" value="TetR_C"/>
</dbReference>
<dbReference type="Gene3D" id="1.10.10.60">
    <property type="entry name" value="Homeodomain-like"/>
    <property type="match status" value="1"/>
</dbReference>
<sequence>MARNREFDEKVVLKKAMELFWKQGYEKTSMQELVNHMGIHRKSIYDTFGDKRSLFSASLTFYEEFVTNSYTDIISHSSSVKQAIRDIFNFVVQSAHLDAYPTGCLTVNAAVELSLIDQDINHMVTKMFKTTEMMFEQVLLDGQKNGELREELNPHITSKLLHNNLVGLRVMVKTEYSTEELESIIDLIMKVLD</sequence>
<dbReference type="EMBL" id="LVYK01000022">
    <property type="protein sequence ID" value="RAS77288.1"/>
    <property type="molecule type" value="Genomic_DNA"/>
</dbReference>
<keyword evidence="3" id="KW-0804">Transcription</keyword>
<dbReference type="Proteomes" id="UP000250174">
    <property type="component" value="Unassembled WGS sequence"/>
</dbReference>
<dbReference type="PROSITE" id="PS50977">
    <property type="entry name" value="HTH_TETR_2"/>
    <property type="match status" value="1"/>
</dbReference>
<evidence type="ECO:0000256" key="2">
    <source>
        <dbReference type="ARBA" id="ARBA00023125"/>
    </source>
</evidence>
<protein>
    <submittedName>
        <fullName evidence="6">TetR family transcriptional regulator</fullName>
    </submittedName>
</protein>
<dbReference type="RefSeq" id="WP_113765548.1">
    <property type="nucleotide sequence ID" value="NZ_LVYK01000022.1"/>
</dbReference>
<accession>A0AAX1QAC2</accession>
<feature type="domain" description="HTH tetR-type" evidence="5">
    <location>
        <begin position="6"/>
        <end position="66"/>
    </location>
</feature>
<evidence type="ECO:0000313" key="6">
    <source>
        <dbReference type="EMBL" id="RAS77288.1"/>
    </source>
</evidence>
<dbReference type="PANTHER" id="PTHR47506:SF10">
    <property type="entry name" value="TRANSCRIPTIONAL REGULATORY PROTEIN"/>
    <property type="match status" value="1"/>
</dbReference>
<evidence type="ECO:0000256" key="3">
    <source>
        <dbReference type="ARBA" id="ARBA00023163"/>
    </source>
</evidence>
<evidence type="ECO:0000259" key="5">
    <source>
        <dbReference type="PROSITE" id="PS50977"/>
    </source>
</evidence>
<dbReference type="InterPro" id="IPR001647">
    <property type="entry name" value="HTH_TetR"/>
</dbReference>
<feature type="DNA-binding region" description="H-T-H motif" evidence="4">
    <location>
        <begin position="29"/>
        <end position="48"/>
    </location>
</feature>
<evidence type="ECO:0000313" key="7">
    <source>
        <dbReference type="Proteomes" id="UP000250174"/>
    </source>
</evidence>
<dbReference type="PANTHER" id="PTHR47506">
    <property type="entry name" value="TRANSCRIPTIONAL REGULATORY PROTEIN"/>
    <property type="match status" value="1"/>
</dbReference>
<dbReference type="InterPro" id="IPR036271">
    <property type="entry name" value="Tet_transcr_reg_TetR-rel_C_sf"/>
</dbReference>
<dbReference type="SUPFAM" id="SSF48498">
    <property type="entry name" value="Tetracyclin repressor-like, C-terminal domain"/>
    <property type="match status" value="1"/>
</dbReference>
<geneLocation type="plasmid" evidence="6">
    <name>pBEH1</name>
</geneLocation>
<dbReference type="PRINTS" id="PR00455">
    <property type="entry name" value="HTHTETR"/>
</dbReference>
<proteinExistence type="predicted"/>
<dbReference type="Gene3D" id="1.10.357.10">
    <property type="entry name" value="Tetracycline Repressor, domain 2"/>
    <property type="match status" value="1"/>
</dbReference>
<name>A0AAX1QAC2_9BACI</name>
<keyword evidence="2 4" id="KW-0238">DNA-binding</keyword>
<keyword evidence="6" id="KW-0614">Plasmid</keyword>
<dbReference type="Pfam" id="PF00440">
    <property type="entry name" value="TetR_N"/>
    <property type="match status" value="1"/>
</dbReference>
<comment type="caution">
    <text evidence="6">The sequence shown here is derived from an EMBL/GenBank/DDBJ whole genome shotgun (WGS) entry which is preliminary data.</text>
</comment>